<sequence>RSSIHVLQSGTQPTVTSFEFPSHWLSRVPTRLTDGLEPTANSCNIIRDGTLTGYFPY</sequence>
<protein>
    <submittedName>
        <fullName evidence="1">Uncharacterized protein</fullName>
    </submittedName>
</protein>
<reference evidence="1" key="1">
    <citation type="submission" date="2014-05" db="EMBL/GenBank/DDBJ databases">
        <authorList>
            <person name="Chronopoulou M."/>
        </authorList>
    </citation>
    <scope>NUCLEOTIDE SEQUENCE</scope>
    <source>
        <tissue evidence="1">Whole organism</tissue>
    </source>
</reference>
<dbReference type="AlphaFoldDB" id="A0A0K2TXM6"/>
<accession>A0A0K2TXM6</accession>
<proteinExistence type="predicted"/>
<evidence type="ECO:0000313" key="1">
    <source>
        <dbReference type="EMBL" id="CDW30595.1"/>
    </source>
</evidence>
<dbReference type="EMBL" id="HACA01013234">
    <property type="protein sequence ID" value="CDW30595.1"/>
    <property type="molecule type" value="Transcribed_RNA"/>
</dbReference>
<name>A0A0K2TXM6_LEPSM</name>
<feature type="non-terminal residue" evidence="1">
    <location>
        <position position="1"/>
    </location>
</feature>
<organism evidence="1">
    <name type="scientific">Lepeophtheirus salmonis</name>
    <name type="common">Salmon louse</name>
    <name type="synonym">Caligus salmonis</name>
    <dbReference type="NCBI Taxonomy" id="72036"/>
    <lineage>
        <taxon>Eukaryota</taxon>
        <taxon>Metazoa</taxon>
        <taxon>Ecdysozoa</taxon>
        <taxon>Arthropoda</taxon>
        <taxon>Crustacea</taxon>
        <taxon>Multicrustacea</taxon>
        <taxon>Hexanauplia</taxon>
        <taxon>Copepoda</taxon>
        <taxon>Siphonostomatoida</taxon>
        <taxon>Caligidae</taxon>
        <taxon>Lepeophtheirus</taxon>
    </lineage>
</organism>